<feature type="region of interest" description="Disordered" evidence="1">
    <location>
        <begin position="1"/>
        <end position="25"/>
    </location>
</feature>
<dbReference type="RefSeq" id="WP_154543644.1">
    <property type="nucleotide sequence ID" value="NZ_VULO01000003.1"/>
</dbReference>
<dbReference type="Proteomes" id="UP000470875">
    <property type="component" value="Unassembled WGS sequence"/>
</dbReference>
<organism evidence="2 3">
    <name type="scientific">Scrofimicrobium canadense</name>
    <dbReference type="NCBI Taxonomy" id="2652290"/>
    <lineage>
        <taxon>Bacteria</taxon>
        <taxon>Bacillati</taxon>
        <taxon>Actinomycetota</taxon>
        <taxon>Actinomycetes</taxon>
        <taxon>Actinomycetales</taxon>
        <taxon>Actinomycetaceae</taxon>
        <taxon>Scrofimicrobium</taxon>
    </lineage>
</organism>
<comment type="caution">
    <text evidence="2">The sequence shown here is derived from an EMBL/GenBank/DDBJ whole genome shotgun (WGS) entry which is preliminary data.</text>
</comment>
<evidence type="ECO:0000313" key="2">
    <source>
        <dbReference type="EMBL" id="MSS83843.1"/>
    </source>
</evidence>
<dbReference type="InterPro" id="IPR038555">
    <property type="entry name" value="Zincin_1_sf"/>
</dbReference>
<dbReference type="Gene3D" id="3.30.2010.20">
    <property type="match status" value="1"/>
</dbReference>
<dbReference type="EMBL" id="VULO01000003">
    <property type="protein sequence ID" value="MSS83843.1"/>
    <property type="molecule type" value="Genomic_DNA"/>
</dbReference>
<keyword evidence="3" id="KW-1185">Reference proteome</keyword>
<gene>
    <name evidence="2" type="ORF">FYJ24_03515</name>
</gene>
<evidence type="ECO:0000313" key="3">
    <source>
        <dbReference type="Proteomes" id="UP000470875"/>
    </source>
</evidence>
<evidence type="ECO:0000256" key="1">
    <source>
        <dbReference type="SAM" id="MobiDB-lite"/>
    </source>
</evidence>
<dbReference type="SUPFAM" id="SSF55486">
    <property type="entry name" value="Metalloproteases ('zincins'), catalytic domain"/>
    <property type="match status" value="1"/>
</dbReference>
<accession>A0A6N7W5S0</accession>
<reference evidence="2 3" key="1">
    <citation type="submission" date="2019-08" db="EMBL/GenBank/DDBJ databases">
        <title>In-depth cultivation of the pig gut microbiome towards novel bacterial diversity and tailored functional studies.</title>
        <authorList>
            <person name="Wylensek D."/>
            <person name="Hitch T.C.A."/>
            <person name="Clavel T."/>
        </authorList>
    </citation>
    <scope>NUCLEOTIDE SEQUENCE [LARGE SCALE GENOMIC DNA]</scope>
    <source>
        <strain evidence="2 3">WB03_NA08</strain>
    </source>
</reference>
<name>A0A6N7W5S0_9ACTO</name>
<dbReference type="CDD" id="cd12954">
    <property type="entry name" value="MMP_TTHA0227_like_1"/>
    <property type="match status" value="1"/>
</dbReference>
<protein>
    <submittedName>
        <fullName evidence="2">Metallopeptidase family protein</fullName>
    </submittedName>
</protein>
<feature type="compositionally biased region" description="Basic residues" evidence="1">
    <location>
        <begin position="11"/>
        <end position="21"/>
    </location>
</feature>
<dbReference type="AlphaFoldDB" id="A0A6N7W5S0"/>
<sequence length="141" mass="16482">MTTRAIDRFTSPRRRKDRHARGQGTLLPPTLPVWRTRSEQFDALVRRIVAEMAERFPEIHEIEFAVEDIPPSDPAPWETHDVCLARAFSRDGARGLRDRIVIYRHAVGLRCRREEMSEFLRLLLAERISHILAITPEDLIF</sequence>
<proteinExistence type="predicted"/>